<reference evidence="8" key="1">
    <citation type="submission" date="2012-03" db="EMBL/GenBank/DDBJ databases">
        <title>Complete genome of Caldisphaera lagunensis DSM 15908.</title>
        <authorList>
            <person name="Lucas S."/>
            <person name="Copeland A."/>
            <person name="Lapidus A."/>
            <person name="Glavina del Rio T."/>
            <person name="Dalin E."/>
            <person name="Tice H."/>
            <person name="Bruce D."/>
            <person name="Goodwin L."/>
            <person name="Pitluck S."/>
            <person name="Peters L."/>
            <person name="Mikhailova N."/>
            <person name="Teshima H."/>
            <person name="Kyrpides N."/>
            <person name="Mavromatis K."/>
            <person name="Ivanova N."/>
            <person name="Brettin T."/>
            <person name="Detter J.C."/>
            <person name="Han C."/>
            <person name="Larimer F."/>
            <person name="Land M."/>
            <person name="Hauser L."/>
            <person name="Markowitz V."/>
            <person name="Cheng J.-F."/>
            <person name="Hugenholtz P."/>
            <person name="Woyke T."/>
            <person name="Wu D."/>
            <person name="Spring S."/>
            <person name="Schroeder M."/>
            <person name="Brambilla E."/>
            <person name="Klenk H.-P."/>
            <person name="Eisen J.A."/>
        </authorList>
    </citation>
    <scope>NUCLEOTIDE SEQUENCE [LARGE SCALE GENOMIC DNA]</scope>
    <source>
        <strain evidence="8">DSM 15908 / JCM 11604 / IC-154</strain>
    </source>
</reference>
<dbReference type="InParanoid" id="L0ABZ1"/>
<dbReference type="GeneID" id="14212152"/>
<feature type="transmembrane region" description="Helical" evidence="5">
    <location>
        <begin position="138"/>
        <end position="159"/>
    </location>
</feature>
<dbReference type="InterPro" id="IPR020846">
    <property type="entry name" value="MFS_dom"/>
</dbReference>
<feature type="transmembrane region" description="Helical" evidence="5">
    <location>
        <begin position="302"/>
        <end position="321"/>
    </location>
</feature>
<gene>
    <name evidence="7" type="ordered locus">Calag_0892</name>
</gene>
<feature type="transmembrane region" description="Helical" evidence="5">
    <location>
        <begin position="51"/>
        <end position="69"/>
    </location>
</feature>
<dbReference type="InterPro" id="IPR005828">
    <property type="entry name" value="MFS_sugar_transport-like"/>
</dbReference>
<dbReference type="EMBL" id="CP003378">
    <property type="protein sequence ID" value="AFZ70632.1"/>
    <property type="molecule type" value="Genomic_DNA"/>
</dbReference>
<dbReference type="PANTHER" id="PTHR23508">
    <property type="entry name" value="CARBOXYLIC ACID TRANSPORTER PROTEIN HOMOLOG"/>
    <property type="match status" value="1"/>
</dbReference>
<organism evidence="7 8">
    <name type="scientific">Caldisphaera lagunensis (strain DSM 15908 / JCM 11604 / ANMR 0165 / IC-154)</name>
    <dbReference type="NCBI Taxonomy" id="1056495"/>
    <lineage>
        <taxon>Archaea</taxon>
        <taxon>Thermoproteota</taxon>
        <taxon>Thermoprotei</taxon>
        <taxon>Acidilobales</taxon>
        <taxon>Caldisphaeraceae</taxon>
        <taxon>Caldisphaera</taxon>
    </lineage>
</organism>
<feature type="transmembrane region" description="Helical" evidence="5">
    <location>
        <begin position="81"/>
        <end position="98"/>
    </location>
</feature>
<dbReference type="Pfam" id="PF00083">
    <property type="entry name" value="Sugar_tr"/>
    <property type="match status" value="2"/>
</dbReference>
<keyword evidence="8" id="KW-1185">Reference proteome</keyword>
<feature type="transmembrane region" description="Helical" evidence="5">
    <location>
        <begin position="104"/>
        <end position="126"/>
    </location>
</feature>
<accession>L0ABZ1</accession>
<evidence type="ECO:0000256" key="4">
    <source>
        <dbReference type="ARBA" id="ARBA00023136"/>
    </source>
</evidence>
<sequence length="405" mass="45747">MAEINKIDFGPLNKYQWLIIISSSFSMFIYGLVLALPSISTTWNFVPSNDYVYIFLSIPVGTLIGNIIIGRFADLKGRKNMFILTLLLYGVGSLIVLLSNSFSFLIIGLFVSQIGLGGEMPTLLTYLSEMMPIKYREIVLIFTTNIANIGVLMGGILSLRLGLLSISQERFYYLISLIASIILMLIFRLMIPESLRWKIIETQGKKQIKVEKLWFKIYFLTSLIIATALTYALLALTIGPYIFPNLTSILLIVYNLGESIGGFISLYLVKKIGTRIFTLFSYLGGFITMIFAILDFMLFKSILYIFITLLFINGLFGEFAWAARVSLEPVIFPTGFRSTGIALSRLLPYFLYAASIFYAASFNAMQYLIYNLILWGIGGLASILWYIYGMETTNKKLEEINNELS</sequence>
<feature type="transmembrane region" description="Helical" evidence="5">
    <location>
        <begin position="342"/>
        <end position="361"/>
    </location>
</feature>
<dbReference type="PANTHER" id="PTHR23508:SF10">
    <property type="entry name" value="CARBOXYLIC ACID TRANSPORTER PROTEIN HOMOLOG"/>
    <property type="match status" value="1"/>
</dbReference>
<dbReference type="STRING" id="1056495.Calag_0892"/>
<dbReference type="Proteomes" id="UP000010469">
    <property type="component" value="Chromosome"/>
</dbReference>
<feature type="domain" description="Major facilitator superfamily (MFS) profile" evidence="6">
    <location>
        <begin position="1"/>
        <end position="394"/>
    </location>
</feature>
<evidence type="ECO:0000256" key="2">
    <source>
        <dbReference type="ARBA" id="ARBA00022692"/>
    </source>
</evidence>
<dbReference type="PROSITE" id="PS50850">
    <property type="entry name" value="MFS"/>
    <property type="match status" value="1"/>
</dbReference>
<dbReference type="KEGG" id="clg:Calag_0892"/>
<evidence type="ECO:0000313" key="8">
    <source>
        <dbReference type="Proteomes" id="UP000010469"/>
    </source>
</evidence>
<name>L0ABZ1_CALLD</name>
<feature type="transmembrane region" description="Helical" evidence="5">
    <location>
        <begin position="171"/>
        <end position="191"/>
    </location>
</feature>
<dbReference type="HOGENOM" id="CLU_055959_0_0_2"/>
<evidence type="ECO:0000256" key="1">
    <source>
        <dbReference type="ARBA" id="ARBA00004141"/>
    </source>
</evidence>
<dbReference type="GO" id="GO:0046943">
    <property type="term" value="F:carboxylic acid transmembrane transporter activity"/>
    <property type="evidence" value="ECO:0007669"/>
    <property type="project" value="TreeGrafter"/>
</dbReference>
<keyword evidence="2 5" id="KW-0812">Transmembrane</keyword>
<evidence type="ECO:0000256" key="5">
    <source>
        <dbReference type="SAM" id="Phobius"/>
    </source>
</evidence>
<dbReference type="RefSeq" id="WP_015232529.1">
    <property type="nucleotide sequence ID" value="NC_019791.1"/>
</dbReference>
<comment type="subcellular location">
    <subcellularLocation>
        <location evidence="1">Membrane</location>
        <topology evidence="1">Multi-pass membrane protein</topology>
    </subcellularLocation>
</comment>
<feature type="transmembrane region" description="Helical" evidence="5">
    <location>
        <begin position="276"/>
        <end position="296"/>
    </location>
</feature>
<dbReference type="GO" id="GO:0005886">
    <property type="term" value="C:plasma membrane"/>
    <property type="evidence" value="ECO:0007669"/>
    <property type="project" value="TreeGrafter"/>
</dbReference>
<evidence type="ECO:0000313" key="7">
    <source>
        <dbReference type="EMBL" id="AFZ70632.1"/>
    </source>
</evidence>
<evidence type="ECO:0000259" key="6">
    <source>
        <dbReference type="PROSITE" id="PS50850"/>
    </source>
</evidence>
<dbReference type="SUPFAM" id="SSF103473">
    <property type="entry name" value="MFS general substrate transporter"/>
    <property type="match status" value="1"/>
</dbReference>
<protein>
    <submittedName>
        <fullName evidence="7">Arabinose efflux permease family protein</fullName>
    </submittedName>
</protein>
<proteinExistence type="predicted"/>
<keyword evidence="3 5" id="KW-1133">Transmembrane helix</keyword>
<feature type="transmembrane region" description="Helical" evidence="5">
    <location>
        <begin position="249"/>
        <end position="269"/>
    </location>
</feature>
<dbReference type="eggNOG" id="arCOG02793">
    <property type="taxonomic scope" value="Archaea"/>
</dbReference>
<dbReference type="Gene3D" id="1.20.1250.20">
    <property type="entry name" value="MFS general substrate transporter like domains"/>
    <property type="match status" value="2"/>
</dbReference>
<dbReference type="AlphaFoldDB" id="L0ABZ1"/>
<feature type="transmembrane region" description="Helical" evidence="5">
    <location>
        <begin position="367"/>
        <end position="388"/>
    </location>
</feature>
<dbReference type="OrthoDB" id="27170at2157"/>
<keyword evidence="4 5" id="KW-0472">Membrane</keyword>
<dbReference type="InterPro" id="IPR036259">
    <property type="entry name" value="MFS_trans_sf"/>
</dbReference>
<feature type="transmembrane region" description="Helical" evidence="5">
    <location>
        <begin position="15"/>
        <end position="39"/>
    </location>
</feature>
<feature type="transmembrane region" description="Helical" evidence="5">
    <location>
        <begin position="217"/>
        <end position="243"/>
    </location>
</feature>
<evidence type="ECO:0000256" key="3">
    <source>
        <dbReference type="ARBA" id="ARBA00022989"/>
    </source>
</evidence>